<evidence type="ECO:0000259" key="1">
    <source>
        <dbReference type="Pfam" id="PF07862"/>
    </source>
</evidence>
<name>A0ABR8DTR2_9NOSO</name>
<dbReference type="NCBIfam" id="TIGR03798">
    <property type="entry name" value="leader_Nif11"/>
    <property type="match status" value="1"/>
</dbReference>
<dbReference type="InterPro" id="IPR012903">
    <property type="entry name" value="Nif11"/>
</dbReference>
<dbReference type="Proteomes" id="UP000623440">
    <property type="component" value="Unassembled WGS sequence"/>
</dbReference>
<evidence type="ECO:0000313" key="3">
    <source>
        <dbReference type="Proteomes" id="UP000623440"/>
    </source>
</evidence>
<feature type="domain" description="Nif11" evidence="1">
    <location>
        <begin position="1"/>
        <end position="52"/>
    </location>
</feature>
<proteinExistence type="predicted"/>
<keyword evidence="3" id="KW-1185">Reference proteome</keyword>
<organism evidence="2 3">
    <name type="scientific">Nostoc flagelliforme FACHB-838</name>
    <dbReference type="NCBI Taxonomy" id="2692904"/>
    <lineage>
        <taxon>Bacteria</taxon>
        <taxon>Bacillati</taxon>
        <taxon>Cyanobacteriota</taxon>
        <taxon>Cyanophyceae</taxon>
        <taxon>Nostocales</taxon>
        <taxon>Nostocaceae</taxon>
        <taxon>Nostoc</taxon>
    </lineage>
</organism>
<accession>A0ABR8DTR2</accession>
<dbReference type="InterPro" id="IPR022516">
    <property type="entry name" value="CHP03798_Ocin"/>
</dbReference>
<sequence length="113" mass="12145">MSTQAVSQFLQKVTEQSQLQQEFAKALEAGNNLQAATNLATKHGYQFTPDELQAEIQNRQSEFQQRQNAGELNEEELEAVAGGFCTPAVIGTLIGPVVGGATKVATHIAEQNS</sequence>
<reference evidence="2 3" key="1">
    <citation type="journal article" date="2020" name="ISME J.">
        <title>Comparative genomics reveals insights into cyanobacterial evolution and habitat adaptation.</title>
        <authorList>
            <person name="Chen M.Y."/>
            <person name="Teng W.K."/>
            <person name="Zhao L."/>
            <person name="Hu C.X."/>
            <person name="Zhou Y.K."/>
            <person name="Han B.P."/>
            <person name="Song L.R."/>
            <person name="Shu W.S."/>
        </authorList>
    </citation>
    <scope>NUCLEOTIDE SEQUENCE [LARGE SCALE GENOMIC DNA]</scope>
    <source>
        <strain evidence="2 3">FACHB-838</strain>
    </source>
</reference>
<dbReference type="EMBL" id="JACJSI010000071">
    <property type="protein sequence ID" value="MBD2532837.1"/>
    <property type="molecule type" value="Genomic_DNA"/>
</dbReference>
<comment type="caution">
    <text evidence="2">The sequence shown here is derived from an EMBL/GenBank/DDBJ whole genome shotgun (WGS) entry which is preliminary data.</text>
</comment>
<evidence type="ECO:0000313" key="2">
    <source>
        <dbReference type="EMBL" id="MBD2532837.1"/>
    </source>
</evidence>
<gene>
    <name evidence="2" type="ORF">H6G97_25930</name>
</gene>
<dbReference type="Pfam" id="PF07862">
    <property type="entry name" value="Nif11"/>
    <property type="match status" value="1"/>
</dbReference>
<protein>
    <submittedName>
        <fullName evidence="2">Nif11-like leader peptide family natural product</fullName>
    </submittedName>
</protein>
<dbReference type="RefSeq" id="WP_190943443.1">
    <property type="nucleotide sequence ID" value="NZ_JACJSI010000071.1"/>
</dbReference>